<comment type="caution">
    <text evidence="2">The sequence shown here is derived from an EMBL/GenBank/DDBJ whole genome shotgun (WGS) entry which is preliminary data.</text>
</comment>
<protein>
    <submittedName>
        <fullName evidence="2">Uncharacterized protein</fullName>
    </submittedName>
</protein>
<proteinExistence type="predicted"/>
<sequence>MTGIGESVHEHASRRRRLLILLAGFFGVAVTTTVSVTPPSGAAEVIRAGTAAAANTVSTSPSARSRRIHTTADKAWKSFCGAQSMHWGHGSCGQSTTIPEHVGLVAALPAPRPPASSEAAPHTAVLASALRVRGPPLTTGS</sequence>
<dbReference type="AlphaFoldDB" id="A0A939PCD2"/>
<dbReference type="EMBL" id="JAGEOJ010000003">
    <property type="protein sequence ID" value="MBO2447059.1"/>
    <property type="molecule type" value="Genomic_DNA"/>
</dbReference>
<feature type="transmembrane region" description="Helical" evidence="1">
    <location>
        <begin position="18"/>
        <end position="37"/>
    </location>
</feature>
<reference evidence="2" key="1">
    <citation type="submission" date="2021-03" db="EMBL/GenBank/DDBJ databases">
        <authorList>
            <person name="Kanchanasin P."/>
            <person name="Saeng-In P."/>
            <person name="Phongsopitanun W."/>
            <person name="Yuki M."/>
            <person name="Kudo T."/>
            <person name="Ohkuma M."/>
            <person name="Tanasupawat S."/>
        </authorList>
    </citation>
    <scope>NUCLEOTIDE SEQUENCE</scope>
    <source>
        <strain evidence="2">GKU 128</strain>
    </source>
</reference>
<accession>A0A939PCD2</accession>
<evidence type="ECO:0000313" key="2">
    <source>
        <dbReference type="EMBL" id="MBO2447059.1"/>
    </source>
</evidence>
<evidence type="ECO:0000313" key="3">
    <source>
        <dbReference type="Proteomes" id="UP000669179"/>
    </source>
</evidence>
<gene>
    <name evidence="2" type="ORF">J4573_08155</name>
</gene>
<organism evidence="2 3">
    <name type="scientific">Actinomadura barringtoniae</name>
    <dbReference type="NCBI Taxonomy" id="1427535"/>
    <lineage>
        <taxon>Bacteria</taxon>
        <taxon>Bacillati</taxon>
        <taxon>Actinomycetota</taxon>
        <taxon>Actinomycetes</taxon>
        <taxon>Streptosporangiales</taxon>
        <taxon>Thermomonosporaceae</taxon>
        <taxon>Actinomadura</taxon>
    </lineage>
</organism>
<name>A0A939PCD2_9ACTN</name>
<keyword evidence="1" id="KW-1133">Transmembrane helix</keyword>
<evidence type="ECO:0000256" key="1">
    <source>
        <dbReference type="SAM" id="Phobius"/>
    </source>
</evidence>
<dbReference type="RefSeq" id="WP_208254662.1">
    <property type="nucleotide sequence ID" value="NZ_JAGEOJ010000003.1"/>
</dbReference>
<dbReference type="Proteomes" id="UP000669179">
    <property type="component" value="Unassembled WGS sequence"/>
</dbReference>
<keyword evidence="1" id="KW-0812">Transmembrane</keyword>
<keyword evidence="1" id="KW-0472">Membrane</keyword>
<keyword evidence="3" id="KW-1185">Reference proteome</keyword>